<protein>
    <recommendedName>
        <fullName evidence="1">DUF569 domain-containing protein</fullName>
    </recommendedName>
</protein>
<gene>
    <name evidence="2" type="ORF">U9M48_016716</name>
</gene>
<dbReference type="PANTHER" id="PTHR31205:SF29">
    <property type="entry name" value="DUF569 DOMAIN-CONTAINING PROTEIN"/>
    <property type="match status" value="1"/>
</dbReference>
<dbReference type="SUPFAM" id="SSF50405">
    <property type="entry name" value="Actin-crosslinking proteins"/>
    <property type="match status" value="1"/>
</dbReference>
<feature type="domain" description="DUF569" evidence="1">
    <location>
        <begin position="180"/>
        <end position="244"/>
    </location>
</feature>
<dbReference type="InterPro" id="IPR054726">
    <property type="entry name" value="Ubiq_DUF569-assoc"/>
</dbReference>
<proteinExistence type="predicted"/>
<dbReference type="AlphaFoldDB" id="A0AAQ3T827"/>
<evidence type="ECO:0000313" key="3">
    <source>
        <dbReference type="Proteomes" id="UP001341281"/>
    </source>
</evidence>
<keyword evidence="3" id="KW-1185">Reference proteome</keyword>
<dbReference type="EMBL" id="CP144748">
    <property type="protein sequence ID" value="WVZ67669.1"/>
    <property type="molecule type" value="Genomic_DNA"/>
</dbReference>
<dbReference type="Proteomes" id="UP001341281">
    <property type="component" value="Chromosome 04"/>
</dbReference>
<accession>A0AAQ3T827</accession>
<evidence type="ECO:0000259" key="1">
    <source>
        <dbReference type="Pfam" id="PF22932"/>
    </source>
</evidence>
<organism evidence="2 3">
    <name type="scientific">Paspalum notatum var. saurae</name>
    <dbReference type="NCBI Taxonomy" id="547442"/>
    <lineage>
        <taxon>Eukaryota</taxon>
        <taxon>Viridiplantae</taxon>
        <taxon>Streptophyta</taxon>
        <taxon>Embryophyta</taxon>
        <taxon>Tracheophyta</taxon>
        <taxon>Spermatophyta</taxon>
        <taxon>Magnoliopsida</taxon>
        <taxon>Liliopsida</taxon>
        <taxon>Poales</taxon>
        <taxon>Poaceae</taxon>
        <taxon>PACMAD clade</taxon>
        <taxon>Panicoideae</taxon>
        <taxon>Andropogonodae</taxon>
        <taxon>Paspaleae</taxon>
        <taxon>Paspalinae</taxon>
        <taxon>Paspalum</taxon>
    </lineage>
</organism>
<dbReference type="InterPro" id="IPR008999">
    <property type="entry name" value="Actin-crosslinking"/>
</dbReference>
<sequence>MEFFPDRAHVRLRSCVRGGGYIDAEQDGLRVSMVRQRGLLTTVWKVHRVVRDGDDYVLLYGAAFGRYLASSPGRRRVVQCNYNSEDQDNVLWVPIRAEDGRDEVLIRHGTHRTRYLDVTGDGDDVDESTRWNWEVLPVGPRPEPPLFPPPRAVSSSPPPSPWKLESCGPWRRIVFRRGNGGYQRLRAFSFCGGSVFFLRNVLACLLDEDVDSITLCVKAGSQARLTPLVSDLPYNCLPVHIVVLNHRTAGESLAL</sequence>
<dbReference type="Pfam" id="PF22932">
    <property type="entry name" value="Ubiq_DUF_assoc"/>
    <property type="match status" value="1"/>
</dbReference>
<reference evidence="2 3" key="1">
    <citation type="submission" date="2024-02" db="EMBL/GenBank/DDBJ databases">
        <title>High-quality chromosome-scale genome assembly of Pensacola bahiagrass (Paspalum notatum Flugge var. saurae).</title>
        <authorList>
            <person name="Vega J.M."/>
            <person name="Podio M."/>
            <person name="Orjuela J."/>
            <person name="Siena L.A."/>
            <person name="Pessino S.C."/>
            <person name="Combes M.C."/>
            <person name="Mariac C."/>
            <person name="Albertini E."/>
            <person name="Pupilli F."/>
            <person name="Ortiz J.P.A."/>
            <person name="Leblanc O."/>
        </authorList>
    </citation>
    <scope>NUCLEOTIDE SEQUENCE [LARGE SCALE GENOMIC DNA]</scope>
    <source>
        <strain evidence="2">R1</strain>
        <tissue evidence="2">Leaf</tissue>
    </source>
</reference>
<name>A0AAQ3T827_PASNO</name>
<evidence type="ECO:0000313" key="2">
    <source>
        <dbReference type="EMBL" id="WVZ67669.1"/>
    </source>
</evidence>
<dbReference type="PANTHER" id="PTHR31205">
    <property type="entry name" value="ACTIN CROSS-LINKING PROTEIN (DUF569)"/>
    <property type="match status" value="1"/>
</dbReference>
<dbReference type="Gene3D" id="2.80.10.50">
    <property type="match status" value="1"/>
</dbReference>